<dbReference type="InterPro" id="IPR024465">
    <property type="entry name" value="DUF2399"/>
</dbReference>
<dbReference type="NCBIfam" id="TIGR02679">
    <property type="entry name" value="TIGR02679 family protein"/>
    <property type="match status" value="1"/>
</dbReference>
<feature type="domain" description="Conserved hypothetical protein CHP02679 N terminus" evidence="2">
    <location>
        <begin position="35"/>
        <end position="248"/>
    </location>
</feature>
<evidence type="ECO:0000313" key="3">
    <source>
        <dbReference type="EMBL" id="PWK04932.1"/>
    </source>
</evidence>
<name>A0A316D2G4_9BACL</name>
<dbReference type="Pfam" id="PF11796">
    <property type="entry name" value="DUF3323"/>
    <property type="match status" value="1"/>
</dbReference>
<dbReference type="InterPro" id="IPR013495">
    <property type="entry name" value="CHP02679"/>
</dbReference>
<comment type="caution">
    <text evidence="3">The sequence shown here is derived from an EMBL/GenBank/DDBJ whole genome shotgun (WGS) entry which is preliminary data.</text>
</comment>
<keyword evidence="4" id="KW-1185">Reference proteome</keyword>
<proteinExistence type="predicted"/>
<dbReference type="GO" id="GO:0005694">
    <property type="term" value="C:chromosome"/>
    <property type="evidence" value="ECO:0007669"/>
    <property type="project" value="InterPro"/>
</dbReference>
<dbReference type="InterPro" id="IPR024466">
    <property type="entry name" value="CHP02679_N"/>
</dbReference>
<evidence type="ECO:0000259" key="2">
    <source>
        <dbReference type="Pfam" id="PF11796"/>
    </source>
</evidence>
<evidence type="ECO:0000313" key="4">
    <source>
        <dbReference type="Proteomes" id="UP000245634"/>
    </source>
</evidence>
<dbReference type="Pfam" id="PF09664">
    <property type="entry name" value="DUF2399"/>
    <property type="match status" value="1"/>
</dbReference>
<dbReference type="SUPFAM" id="SSF56726">
    <property type="entry name" value="DNA topoisomerase IV, alpha subunit"/>
    <property type="match status" value="1"/>
</dbReference>
<evidence type="ECO:0000259" key="1">
    <source>
        <dbReference type="Pfam" id="PF09664"/>
    </source>
</evidence>
<accession>A0A316D2G4</accession>
<dbReference type="EMBL" id="QGGL01000035">
    <property type="protein sequence ID" value="PWK04932.1"/>
    <property type="molecule type" value="Genomic_DNA"/>
</dbReference>
<dbReference type="OrthoDB" id="1661308at2"/>
<sequence length="428" mass="48959">MLSADEVKKHFIQPGYRRLFEAVRRKMESMRGRVAGRVVLEQLTEEECSRLSGLLGIPCLSEDKLTVKLPILERRMLESRWRIGLAELVPLVTGTPLVSNHERREQKLQTWEQFCDRLAELCLRTESCRWVEKLRAGEGAGTRTLKSLLEDEEQRAFEWAALIVRAVDELPCWEDRKERLPVFGNRLCGDPHVFDGDQQLGRLLHQVLSDLFDPSSGGTAERKRELMAEAGLMADDLSSQVFLLGLKPISSERFRPIFDTFYEAGIPVILPLAAARADLVWESVSRVYVVENPSVFQTIVDAWPSGRAWPAVMCTSGQPSVAALKVLDALVEKGSLVFYSGDFDRKGLEMASSFQKRYPESFCAWRMGSDDYVAHDKGLWWDKEELRILSTLSLPWDELLIETIQKRKLKVFQESFVERLIKDLLIHF</sequence>
<dbReference type="GO" id="GO:0003677">
    <property type="term" value="F:DNA binding"/>
    <property type="evidence" value="ECO:0007669"/>
    <property type="project" value="InterPro"/>
</dbReference>
<dbReference type="InterPro" id="IPR036078">
    <property type="entry name" value="Spo11/TopoVI_A_sf"/>
</dbReference>
<gene>
    <name evidence="3" type="ORF">C7459_1356</name>
</gene>
<organism evidence="3 4">
    <name type="scientific">Tumebacillus permanentifrigoris</name>
    <dbReference type="NCBI Taxonomy" id="378543"/>
    <lineage>
        <taxon>Bacteria</taxon>
        <taxon>Bacillati</taxon>
        <taxon>Bacillota</taxon>
        <taxon>Bacilli</taxon>
        <taxon>Bacillales</taxon>
        <taxon>Alicyclobacillaceae</taxon>
        <taxon>Tumebacillus</taxon>
    </lineage>
</organism>
<dbReference type="Proteomes" id="UP000245634">
    <property type="component" value="Unassembled WGS sequence"/>
</dbReference>
<feature type="domain" description="DUF2399" evidence="1">
    <location>
        <begin position="284"/>
        <end position="424"/>
    </location>
</feature>
<dbReference type="RefSeq" id="WP_109691419.1">
    <property type="nucleotide sequence ID" value="NZ_QGGL01000035.1"/>
</dbReference>
<protein>
    <submittedName>
        <fullName evidence="3">Uncharacterized protein (TIGR02679 family)</fullName>
    </submittedName>
</protein>
<dbReference type="AlphaFoldDB" id="A0A316D2G4"/>
<reference evidence="3 4" key="1">
    <citation type="submission" date="2018-05" db="EMBL/GenBank/DDBJ databases">
        <title>Genomic Encyclopedia of Type Strains, Phase IV (KMG-IV): sequencing the most valuable type-strain genomes for metagenomic binning, comparative biology and taxonomic classification.</title>
        <authorList>
            <person name="Goeker M."/>
        </authorList>
    </citation>
    <scope>NUCLEOTIDE SEQUENCE [LARGE SCALE GENOMIC DNA]</scope>
    <source>
        <strain evidence="3 4">DSM 18773</strain>
    </source>
</reference>